<accession>A0A2T9YJD5</accession>
<dbReference type="OrthoDB" id="10052321at2759"/>
<evidence type="ECO:0008006" key="4">
    <source>
        <dbReference type="Google" id="ProtNLM"/>
    </source>
</evidence>
<dbReference type="AlphaFoldDB" id="A0A2T9YJD5"/>
<sequence>MNIKLYTRGYRLIPSTKETRILGRYIHNSKILKTDELKNTTENEPTKKAEESEIKVEESEIEEPKKIEIPEFMKNSEEGFGEDLDPNTIALKQAEFWIEREGVKFKNPVKGSTNYVGGKIPFPLNPYFRPKPPLADTIKSKIYKDYIANPTSNTPRFLGSKYGISIKRVEAILKLKAIEAQLEDSGKVIQKKFTAGMEDILGVPQSSAEMKFNEPLSIPNIHLGAPRFKAISETQSFTSADAAKELNRKQFSKVIEEVNKNAFYEINYPGLDIKYAPRNPKSVIPKDSSKKTHESPKTSEILDSNPLLSNKRWDFVFTDTSKGVEIENRTIVIRTKDGSLINASPAERQKRIKQVWSNKNLPV</sequence>
<feature type="region of interest" description="Disordered" evidence="1">
    <location>
        <begin position="36"/>
        <end position="60"/>
    </location>
</feature>
<organism evidence="2 3">
    <name type="scientific">Furculomyces boomerangus</name>
    <dbReference type="NCBI Taxonomy" id="61424"/>
    <lineage>
        <taxon>Eukaryota</taxon>
        <taxon>Fungi</taxon>
        <taxon>Fungi incertae sedis</taxon>
        <taxon>Zoopagomycota</taxon>
        <taxon>Kickxellomycotina</taxon>
        <taxon>Harpellomycetes</taxon>
        <taxon>Harpellales</taxon>
        <taxon>Harpellaceae</taxon>
        <taxon>Furculomyces</taxon>
    </lineage>
</organism>
<dbReference type="InterPro" id="IPR019374">
    <property type="entry name" value="Ribosomal_mS22"/>
</dbReference>
<dbReference type="EMBL" id="MBFT01000367">
    <property type="protein sequence ID" value="PVU92435.1"/>
    <property type="molecule type" value="Genomic_DNA"/>
</dbReference>
<proteinExistence type="predicted"/>
<feature type="region of interest" description="Disordered" evidence="1">
    <location>
        <begin position="279"/>
        <end position="303"/>
    </location>
</feature>
<dbReference type="GO" id="GO:0005763">
    <property type="term" value="C:mitochondrial small ribosomal subunit"/>
    <property type="evidence" value="ECO:0007669"/>
    <property type="project" value="TreeGrafter"/>
</dbReference>
<dbReference type="GO" id="GO:0003735">
    <property type="term" value="F:structural constituent of ribosome"/>
    <property type="evidence" value="ECO:0007669"/>
    <property type="project" value="TreeGrafter"/>
</dbReference>
<dbReference type="STRING" id="61424.A0A2T9YJD5"/>
<feature type="compositionally biased region" description="Basic and acidic residues" evidence="1">
    <location>
        <begin position="287"/>
        <end position="297"/>
    </location>
</feature>
<evidence type="ECO:0000313" key="3">
    <source>
        <dbReference type="Proteomes" id="UP000245699"/>
    </source>
</evidence>
<protein>
    <recommendedName>
        <fullName evidence="4">37S ribosomal protein S35, mitochondrial</fullName>
    </recommendedName>
</protein>
<dbReference type="PANTHER" id="PTHR28158:SF1">
    <property type="entry name" value="SMALL RIBOSOMAL SUBUNIT PROTEIN MS45"/>
    <property type="match status" value="1"/>
</dbReference>
<comment type="caution">
    <text evidence="2">The sequence shown here is derived from an EMBL/GenBank/DDBJ whole genome shotgun (WGS) entry which is preliminary data.</text>
</comment>
<evidence type="ECO:0000313" key="2">
    <source>
        <dbReference type="EMBL" id="PVU92435.1"/>
    </source>
</evidence>
<dbReference type="Pfam" id="PF12298">
    <property type="entry name" value="Bot1p"/>
    <property type="match status" value="1"/>
</dbReference>
<gene>
    <name evidence="2" type="ORF">BB559_003713</name>
</gene>
<reference evidence="2 3" key="1">
    <citation type="journal article" date="2018" name="MBio">
        <title>Comparative Genomics Reveals the Core Gene Toolbox for the Fungus-Insect Symbiosis.</title>
        <authorList>
            <person name="Wang Y."/>
            <person name="Stata M."/>
            <person name="Wang W."/>
            <person name="Stajich J.E."/>
            <person name="White M.M."/>
            <person name="Moncalvo J.M."/>
        </authorList>
    </citation>
    <scope>NUCLEOTIDE SEQUENCE [LARGE SCALE GENOMIC DNA]</scope>
    <source>
        <strain evidence="2 3">AUS-77-4</strain>
    </source>
</reference>
<dbReference type="GO" id="GO:0032543">
    <property type="term" value="P:mitochondrial translation"/>
    <property type="evidence" value="ECO:0007669"/>
    <property type="project" value="TreeGrafter"/>
</dbReference>
<dbReference type="Pfam" id="PF10245">
    <property type="entry name" value="MRP-S22"/>
    <property type="match status" value="1"/>
</dbReference>
<dbReference type="InterPro" id="IPR021036">
    <property type="entry name" value="Ribosomal_mS45"/>
</dbReference>
<evidence type="ECO:0000256" key="1">
    <source>
        <dbReference type="SAM" id="MobiDB-lite"/>
    </source>
</evidence>
<dbReference type="Proteomes" id="UP000245699">
    <property type="component" value="Unassembled WGS sequence"/>
</dbReference>
<name>A0A2T9YJD5_9FUNG</name>
<keyword evidence="3" id="KW-1185">Reference proteome</keyword>
<dbReference type="PANTHER" id="PTHR28158">
    <property type="entry name" value="37S RIBOSOMAL PROTEIN S35, MITOCHONDRIAL"/>
    <property type="match status" value="1"/>
</dbReference>